<dbReference type="Pfam" id="PF22564">
    <property type="entry name" value="HAAS"/>
    <property type="match status" value="1"/>
</dbReference>
<dbReference type="EMBL" id="FWDM01000033">
    <property type="protein sequence ID" value="SLM15125.1"/>
    <property type="molecule type" value="Genomic_DNA"/>
</dbReference>
<organism evidence="3">
    <name type="scientific">uncultured spirochete</name>
    <dbReference type="NCBI Taxonomy" id="156406"/>
    <lineage>
        <taxon>Bacteria</taxon>
        <taxon>Pseudomonadati</taxon>
        <taxon>Spirochaetota</taxon>
        <taxon>Spirochaetia</taxon>
        <taxon>Spirochaetales</taxon>
        <taxon>environmental samples</taxon>
    </lineage>
</organism>
<evidence type="ECO:0000313" key="3">
    <source>
        <dbReference type="EMBL" id="SLM15125.1"/>
    </source>
</evidence>
<evidence type="ECO:0000259" key="2">
    <source>
        <dbReference type="Pfam" id="PF13349"/>
    </source>
</evidence>
<feature type="domain" description="DUF4097" evidence="2">
    <location>
        <begin position="208"/>
        <end position="351"/>
    </location>
</feature>
<gene>
    <name evidence="3" type="ORF">SPIROBIBN47_390015</name>
</gene>
<dbReference type="Pfam" id="PF13349">
    <property type="entry name" value="DUF4097"/>
    <property type="match status" value="1"/>
</dbReference>
<dbReference type="AlphaFoldDB" id="A0A3P3XKY5"/>
<dbReference type="InterPro" id="IPR025164">
    <property type="entry name" value="Toastrack_DUF4097"/>
</dbReference>
<protein>
    <recommendedName>
        <fullName evidence="2">DUF4097 domain-containing protein</fullName>
    </recommendedName>
</protein>
<sequence length="355" mass="38281">MTRKEYIDILTQRLGGLDEASCADIILEIEDHIDGLVREHPEKSPEEIIEGLEPPESLADSLREAAGLGPYEPPHAEQPKSGQKAKKNVHITIDDIELEEAIRKAFDIARIFRRNRDGTFKESQESQTSEDVHGSYEFGDSDLASVHEVSVRCRSSDIRVLVADTSLAVRTPGEEHPRLELRYDSTRGTFGISTAHGKSEPDLIELRIPSTVDSLLVSTISGDVQVLDRIGSLSIKTASGDVDVAACAGDIEVRTASGDVSLAQCQENITVTTASGSVSIEADELCNAIEVSSASGDVLLYYPELWDARVAVSTISGDIEHNGNATGRGTIVFGSGLAPVRITTVSGDISVRQMR</sequence>
<evidence type="ECO:0000256" key="1">
    <source>
        <dbReference type="SAM" id="MobiDB-lite"/>
    </source>
</evidence>
<proteinExistence type="predicted"/>
<name>A0A3P3XKY5_9SPIR</name>
<reference evidence="3" key="1">
    <citation type="submission" date="2017-02" db="EMBL/GenBank/DDBJ databases">
        <authorList>
            <person name="Regsiter A."/>
            <person name="William W."/>
        </authorList>
    </citation>
    <scope>NUCLEOTIDE SEQUENCE</scope>
    <source>
        <strain evidence="3">Bib</strain>
    </source>
</reference>
<dbReference type="Gene3D" id="2.160.20.120">
    <property type="match status" value="1"/>
</dbReference>
<feature type="region of interest" description="Disordered" evidence="1">
    <location>
        <begin position="66"/>
        <end position="87"/>
    </location>
</feature>
<accession>A0A3P3XKY5</accession>